<evidence type="ECO:0000313" key="5">
    <source>
        <dbReference type="Proteomes" id="UP000789508"/>
    </source>
</evidence>
<evidence type="ECO:0000259" key="3">
    <source>
        <dbReference type="Pfam" id="PF03828"/>
    </source>
</evidence>
<dbReference type="GO" id="GO:0043634">
    <property type="term" value="P:polyadenylation-dependent ncRNA catabolic process"/>
    <property type="evidence" value="ECO:0007669"/>
    <property type="project" value="TreeGrafter"/>
</dbReference>
<sequence>ELVLAVKFFLKLNGLNEPANGGMGSYTVFLLVISFLQHHRLLRTKQINACQNLGVLLIEFFDLYGNKFNYQDLAVCVKSNGNYLYKAETLISTKRPDTLVIIDPCNHTNNVASATFNWKIIRYEFAAAAKKLIKAVSQVHDKYFQSDRKSSNEPIKFSILGSIFNMSREWQRERNHIIKIYNDIKAGRTNSFSSLENDLDYVFSDEHLRIKLANIESVYEGYIQAAVAQKKGRKQYQNYRLPLCLVENVTYHNYEKKIEIANAGRFWEFDNGVVIIYELPNKDHEVVHSEFAFQFMSAFANLQYQDRVTNIGAGTCFGLGHRSARQSDVAFVPNRLPIFSPYLSTITSSDRFGANQNELTFLSICGRLWDRAISQTTVGQVQTLEFGTLDRYRMPYDGCLILECAYSGRNH</sequence>
<dbReference type="InterPro" id="IPR045862">
    <property type="entry name" value="Trf4-like"/>
</dbReference>
<gene>
    <name evidence="4" type="ORF">ALEPTO_LOCUS11164</name>
</gene>
<keyword evidence="1" id="KW-0479">Metal-binding</keyword>
<dbReference type="GO" id="GO:0031123">
    <property type="term" value="P:RNA 3'-end processing"/>
    <property type="evidence" value="ECO:0007669"/>
    <property type="project" value="TreeGrafter"/>
</dbReference>
<feature type="domain" description="PAP-associated" evidence="3">
    <location>
        <begin position="52"/>
        <end position="109"/>
    </location>
</feature>
<feature type="non-terminal residue" evidence="4">
    <location>
        <position position="411"/>
    </location>
</feature>
<keyword evidence="2" id="KW-0460">Magnesium</keyword>
<dbReference type="Proteomes" id="UP000789508">
    <property type="component" value="Unassembled WGS sequence"/>
</dbReference>
<proteinExistence type="predicted"/>
<name>A0A9N9HGW4_9GLOM</name>
<dbReference type="PANTHER" id="PTHR23092">
    <property type="entry name" value="POLY(A) RNA POLYMERASE"/>
    <property type="match status" value="1"/>
</dbReference>
<organism evidence="4 5">
    <name type="scientific">Ambispora leptoticha</name>
    <dbReference type="NCBI Taxonomy" id="144679"/>
    <lineage>
        <taxon>Eukaryota</taxon>
        <taxon>Fungi</taxon>
        <taxon>Fungi incertae sedis</taxon>
        <taxon>Mucoromycota</taxon>
        <taxon>Glomeromycotina</taxon>
        <taxon>Glomeromycetes</taxon>
        <taxon>Archaeosporales</taxon>
        <taxon>Ambisporaceae</taxon>
        <taxon>Ambispora</taxon>
    </lineage>
</organism>
<evidence type="ECO:0000256" key="1">
    <source>
        <dbReference type="ARBA" id="ARBA00022723"/>
    </source>
</evidence>
<dbReference type="GO" id="GO:0046872">
    <property type="term" value="F:metal ion binding"/>
    <property type="evidence" value="ECO:0007669"/>
    <property type="project" value="UniProtKB-KW"/>
</dbReference>
<dbReference type="SUPFAM" id="SSF81631">
    <property type="entry name" value="PAP/OAS1 substrate-binding domain"/>
    <property type="match status" value="1"/>
</dbReference>
<keyword evidence="5" id="KW-1185">Reference proteome</keyword>
<evidence type="ECO:0000313" key="4">
    <source>
        <dbReference type="EMBL" id="CAG8689779.1"/>
    </source>
</evidence>
<dbReference type="OrthoDB" id="76567at2759"/>
<dbReference type="AlphaFoldDB" id="A0A9N9HGW4"/>
<dbReference type="Gene3D" id="1.10.1410.10">
    <property type="match status" value="1"/>
</dbReference>
<dbReference type="InterPro" id="IPR002058">
    <property type="entry name" value="PAP_assoc"/>
</dbReference>
<reference evidence="4" key="1">
    <citation type="submission" date="2021-06" db="EMBL/GenBank/DDBJ databases">
        <authorList>
            <person name="Kallberg Y."/>
            <person name="Tangrot J."/>
            <person name="Rosling A."/>
        </authorList>
    </citation>
    <scope>NUCLEOTIDE SEQUENCE</scope>
    <source>
        <strain evidence="4">FL130A</strain>
    </source>
</reference>
<dbReference type="GO" id="GO:1990817">
    <property type="term" value="F:poly(A) RNA polymerase activity"/>
    <property type="evidence" value="ECO:0007669"/>
    <property type="project" value="InterPro"/>
</dbReference>
<feature type="non-terminal residue" evidence="4">
    <location>
        <position position="1"/>
    </location>
</feature>
<dbReference type="Pfam" id="PF03828">
    <property type="entry name" value="PAP_assoc"/>
    <property type="match status" value="1"/>
</dbReference>
<comment type="caution">
    <text evidence="4">The sequence shown here is derived from an EMBL/GenBank/DDBJ whole genome shotgun (WGS) entry which is preliminary data.</text>
</comment>
<dbReference type="GO" id="GO:0003729">
    <property type="term" value="F:mRNA binding"/>
    <property type="evidence" value="ECO:0007669"/>
    <property type="project" value="TreeGrafter"/>
</dbReference>
<dbReference type="GO" id="GO:0005730">
    <property type="term" value="C:nucleolus"/>
    <property type="evidence" value="ECO:0007669"/>
    <property type="project" value="TreeGrafter"/>
</dbReference>
<accession>A0A9N9HGW4</accession>
<dbReference type="PANTHER" id="PTHR23092:SF15">
    <property type="entry name" value="INACTIVE NON-CANONICAL POLY(A) RNA POLYMERASE PROTEIN TRF4-2-RELATED"/>
    <property type="match status" value="1"/>
</dbReference>
<dbReference type="EMBL" id="CAJVPS010016392">
    <property type="protein sequence ID" value="CAG8689779.1"/>
    <property type="molecule type" value="Genomic_DNA"/>
</dbReference>
<dbReference type="GO" id="GO:0031499">
    <property type="term" value="C:TRAMP complex"/>
    <property type="evidence" value="ECO:0007669"/>
    <property type="project" value="TreeGrafter"/>
</dbReference>
<evidence type="ECO:0000256" key="2">
    <source>
        <dbReference type="ARBA" id="ARBA00022842"/>
    </source>
</evidence>
<protein>
    <submittedName>
        <fullName evidence="4">995_t:CDS:1</fullName>
    </submittedName>
</protein>